<organism evidence="2">
    <name type="scientific">uncultured Rubrobacteraceae bacterium</name>
    <dbReference type="NCBI Taxonomy" id="349277"/>
    <lineage>
        <taxon>Bacteria</taxon>
        <taxon>Bacillati</taxon>
        <taxon>Actinomycetota</taxon>
        <taxon>Rubrobacteria</taxon>
        <taxon>Rubrobacterales</taxon>
        <taxon>Rubrobacteraceae</taxon>
        <taxon>environmental samples</taxon>
    </lineage>
</organism>
<name>A0A6J4NXV9_9ACTN</name>
<feature type="non-terminal residue" evidence="2">
    <location>
        <position position="348"/>
    </location>
</feature>
<proteinExistence type="predicted"/>
<dbReference type="EMBL" id="CADCUW010000117">
    <property type="protein sequence ID" value="CAA9395460.1"/>
    <property type="molecule type" value="Genomic_DNA"/>
</dbReference>
<feature type="compositionally biased region" description="Basic and acidic residues" evidence="1">
    <location>
        <begin position="132"/>
        <end position="162"/>
    </location>
</feature>
<dbReference type="AlphaFoldDB" id="A0A6J4NXV9"/>
<gene>
    <name evidence="2" type="ORF">AVDCRST_MAG01-01-769</name>
</gene>
<protein>
    <submittedName>
        <fullName evidence="2">Uncharacterized protein</fullName>
    </submittedName>
</protein>
<reference evidence="2" key="1">
    <citation type="submission" date="2020-02" db="EMBL/GenBank/DDBJ databases">
        <authorList>
            <person name="Meier V. D."/>
        </authorList>
    </citation>
    <scope>NUCLEOTIDE SEQUENCE</scope>
    <source>
        <strain evidence="2">AVDCRST_MAG01</strain>
    </source>
</reference>
<evidence type="ECO:0000313" key="2">
    <source>
        <dbReference type="EMBL" id="CAA9395460.1"/>
    </source>
</evidence>
<feature type="region of interest" description="Disordered" evidence="1">
    <location>
        <begin position="1"/>
        <end position="228"/>
    </location>
</feature>
<feature type="compositionally biased region" description="Basic and acidic residues" evidence="1">
    <location>
        <begin position="207"/>
        <end position="218"/>
    </location>
</feature>
<evidence type="ECO:0000256" key="1">
    <source>
        <dbReference type="SAM" id="MobiDB-lite"/>
    </source>
</evidence>
<feature type="compositionally biased region" description="Low complexity" evidence="1">
    <location>
        <begin position="168"/>
        <end position="181"/>
    </location>
</feature>
<sequence>VSGGTNRATEESQRSAASCPLESGREPPEPLAVQVRRDPRQRRFRLPGRAAGGPIGVPARAGDRPPRVAGGRDAGLSVELPHPGAALAARAPGSKTAPRKRVDGRRLCRVHGQQRPPGAGRRGLSGTLPRASRRDQQERRGGQHRRGADPRRPDAGRRDPVRLPRVSRGGLPRRCGPRCGIGLHGPGGRHPVLWPEGGSSPAGCRAGTREAARGHPEASGRPPELLPARYPGHLDGERARGGRRLHDLYLGAGCLRRGPRGGLLRVDSAAGRVRSGLRAGRAEHHPPLGTGFRWAFPVRVRSLFRNLRRSPGDGAGRLRRRPTLPAWLRHPDRARAFVEGAVARAGAL</sequence>
<accession>A0A6J4NXV9</accession>
<feature type="non-terminal residue" evidence="2">
    <location>
        <position position="1"/>
    </location>
</feature>